<comment type="subcellular location">
    <subcellularLocation>
        <location evidence="1">Cell membrane</location>
        <topology evidence="1">Multi-pass membrane protein</topology>
    </subcellularLocation>
</comment>
<evidence type="ECO:0008006" key="10">
    <source>
        <dbReference type="Google" id="ProtNLM"/>
    </source>
</evidence>
<dbReference type="InterPro" id="IPR025857">
    <property type="entry name" value="MacB_PCD"/>
</dbReference>
<feature type="domain" description="ABC3 transporter permease C-terminal" evidence="7">
    <location>
        <begin position="668"/>
        <end position="781"/>
    </location>
</feature>
<evidence type="ECO:0000256" key="4">
    <source>
        <dbReference type="ARBA" id="ARBA00022989"/>
    </source>
</evidence>
<feature type="transmembrane region" description="Helical" evidence="6">
    <location>
        <begin position="372"/>
        <end position="394"/>
    </location>
</feature>
<reference evidence="9" key="1">
    <citation type="submission" date="2020-02" db="EMBL/GenBank/DDBJ databases">
        <authorList>
            <person name="Meier V. D."/>
        </authorList>
    </citation>
    <scope>NUCLEOTIDE SEQUENCE</scope>
    <source>
        <strain evidence="9">AVDCRST_MAG96</strain>
    </source>
</reference>
<feature type="transmembrane region" description="Helical" evidence="6">
    <location>
        <begin position="21"/>
        <end position="41"/>
    </location>
</feature>
<evidence type="ECO:0000259" key="7">
    <source>
        <dbReference type="Pfam" id="PF02687"/>
    </source>
</evidence>
<evidence type="ECO:0000256" key="1">
    <source>
        <dbReference type="ARBA" id="ARBA00004651"/>
    </source>
</evidence>
<dbReference type="InterPro" id="IPR003838">
    <property type="entry name" value="ABC3_permease_C"/>
</dbReference>
<evidence type="ECO:0000313" key="9">
    <source>
        <dbReference type="EMBL" id="CAA9496119.1"/>
    </source>
</evidence>
<dbReference type="InterPro" id="IPR050250">
    <property type="entry name" value="Macrolide_Exporter_MacB"/>
</dbReference>
<keyword evidence="4 6" id="KW-1133">Transmembrane helix</keyword>
<feature type="transmembrane region" description="Helical" evidence="6">
    <location>
        <begin position="325"/>
        <end position="352"/>
    </location>
</feature>
<evidence type="ECO:0000256" key="6">
    <source>
        <dbReference type="SAM" id="Phobius"/>
    </source>
</evidence>
<dbReference type="EMBL" id="CADCVN010000665">
    <property type="protein sequence ID" value="CAA9496119.1"/>
    <property type="molecule type" value="Genomic_DNA"/>
</dbReference>
<feature type="transmembrane region" description="Helical" evidence="6">
    <location>
        <begin position="422"/>
        <end position="442"/>
    </location>
</feature>
<name>A0A6J4SM55_9BACT</name>
<feature type="transmembrane region" description="Helical" evidence="6">
    <location>
        <begin position="748"/>
        <end position="774"/>
    </location>
</feature>
<sequence length="788" mass="88009">MFKSYFSTAIKNIKRNPGYTSLNVFGLTLGIASCLVIFLVVRNELGYDSFHRKANRTYRVTLNALDFNSNVSLAVVPALRNDFPDLELTSQVFYQQTGMVKVGQSRYNEKGYAFADEHLQNIFDFKWLAGNLKNALSEPNTVVLTESIARKYFGEKEVIGRVINLNNQFDLKVTGLIKDQPGNTHMPFLFLVSLKTIDKELQGGMSNFYSIPGGSYAYLVIPEKYSIEQLQKKIPAFIEKNWGKDIAKEATLPLQPLRDIHFDQRYINNIITPTSRDTYWALAGVALFIIITACINFINLATAQSIRRAKEVGVRKVLGANRSQLIIQFLGETALLILLALCLALIATSLFLPHAAKWLDIKIDLGQLAEPTVAGLLTFLTLLVILLAGLYPAFVQSAFSPAESFKNTKGLSIKGLTLRKSLVVVQFAISQILIVGTLVVAYQMDFFQNQHLGFNKEAVVSFDVPDEAKREVLRQQLLANPGVKDLSFSSGAPMYNNNFTSFSSRELGLTKDDVTEVKSIDERYTAMFELKMLAGEQITKPNEKDTIRNVVVNETLIHKLGIREPEQAIGKQITLNGNEQSTIIGVVQDFQSESKHKKIRATVLKYDGDEFFRASVRVQPKGITQTIGQINKSWSALFPDNLFEYEFLDDHIASLYQQEQREYIAFKLFSCIAIIIGCLGLYGLVAFAAVQRTKEVGIRKVLGASLFRIVSLFAKEFIVLIAIAFLIAAPIAYHIMHNWLQNFAYQVTISVGIFLIAIGASFTIAALTIAYQAIKAAIANPIKSLRTE</sequence>
<dbReference type="PROSITE" id="PS51257">
    <property type="entry name" value="PROKAR_LIPOPROTEIN"/>
    <property type="match status" value="1"/>
</dbReference>
<gene>
    <name evidence="9" type="ORF">AVDCRST_MAG96-1739</name>
</gene>
<feature type="domain" description="MacB-like periplasmic core" evidence="8">
    <location>
        <begin position="20"/>
        <end position="235"/>
    </location>
</feature>
<feature type="transmembrane region" description="Helical" evidence="6">
    <location>
        <begin position="279"/>
        <end position="301"/>
    </location>
</feature>
<feature type="transmembrane region" description="Helical" evidence="6">
    <location>
        <begin position="664"/>
        <end position="690"/>
    </location>
</feature>
<feature type="domain" description="ABC3 transporter permease C-terminal" evidence="7">
    <location>
        <begin position="285"/>
        <end position="393"/>
    </location>
</feature>
<keyword evidence="3 6" id="KW-0812">Transmembrane</keyword>
<dbReference type="AlphaFoldDB" id="A0A6J4SM55"/>
<dbReference type="Pfam" id="PF12704">
    <property type="entry name" value="MacB_PCD"/>
    <property type="match status" value="2"/>
</dbReference>
<feature type="transmembrane region" description="Helical" evidence="6">
    <location>
        <begin position="717"/>
        <end position="736"/>
    </location>
</feature>
<evidence type="ECO:0000259" key="8">
    <source>
        <dbReference type="Pfam" id="PF12704"/>
    </source>
</evidence>
<organism evidence="9">
    <name type="scientific">uncultured Segetibacter sp</name>
    <dbReference type="NCBI Taxonomy" id="481133"/>
    <lineage>
        <taxon>Bacteria</taxon>
        <taxon>Pseudomonadati</taxon>
        <taxon>Bacteroidota</taxon>
        <taxon>Chitinophagia</taxon>
        <taxon>Chitinophagales</taxon>
        <taxon>Chitinophagaceae</taxon>
        <taxon>Segetibacter</taxon>
        <taxon>environmental samples</taxon>
    </lineage>
</organism>
<dbReference type="PANTHER" id="PTHR30572:SF18">
    <property type="entry name" value="ABC-TYPE MACROLIDE FAMILY EXPORT SYSTEM PERMEASE COMPONENT 2"/>
    <property type="match status" value="1"/>
</dbReference>
<dbReference type="GO" id="GO:0005886">
    <property type="term" value="C:plasma membrane"/>
    <property type="evidence" value="ECO:0007669"/>
    <property type="project" value="UniProtKB-SubCell"/>
</dbReference>
<dbReference type="PANTHER" id="PTHR30572">
    <property type="entry name" value="MEMBRANE COMPONENT OF TRANSPORTER-RELATED"/>
    <property type="match status" value="1"/>
</dbReference>
<proteinExistence type="predicted"/>
<dbReference type="GO" id="GO:0022857">
    <property type="term" value="F:transmembrane transporter activity"/>
    <property type="evidence" value="ECO:0007669"/>
    <property type="project" value="TreeGrafter"/>
</dbReference>
<keyword evidence="2" id="KW-1003">Cell membrane</keyword>
<feature type="domain" description="MacB-like periplasmic core" evidence="8">
    <location>
        <begin position="488"/>
        <end position="594"/>
    </location>
</feature>
<evidence type="ECO:0000256" key="2">
    <source>
        <dbReference type="ARBA" id="ARBA00022475"/>
    </source>
</evidence>
<evidence type="ECO:0000256" key="5">
    <source>
        <dbReference type="ARBA" id="ARBA00023136"/>
    </source>
</evidence>
<dbReference type="Pfam" id="PF02687">
    <property type="entry name" value="FtsX"/>
    <property type="match status" value="2"/>
</dbReference>
<accession>A0A6J4SM55</accession>
<evidence type="ECO:0000256" key="3">
    <source>
        <dbReference type="ARBA" id="ARBA00022692"/>
    </source>
</evidence>
<keyword evidence="5 6" id="KW-0472">Membrane</keyword>
<protein>
    <recommendedName>
        <fullName evidence="10">ABC transporter, permease protein</fullName>
    </recommendedName>
</protein>